<evidence type="ECO:0000313" key="6">
    <source>
        <dbReference type="EMBL" id="EIW79927.1"/>
    </source>
</evidence>
<name>A0A5M3MLL5_CONPW</name>
<feature type="region of interest" description="Disordered" evidence="4">
    <location>
        <begin position="1"/>
        <end position="21"/>
    </location>
</feature>
<evidence type="ECO:0000313" key="7">
    <source>
        <dbReference type="Proteomes" id="UP000053558"/>
    </source>
</evidence>
<accession>A0A5M3MLL5</accession>
<evidence type="ECO:0000256" key="1">
    <source>
        <dbReference type="ARBA" id="ARBA00023016"/>
    </source>
</evidence>
<gene>
    <name evidence="6" type="ORF">CONPUDRAFT_83158</name>
</gene>
<evidence type="ECO:0000259" key="5">
    <source>
        <dbReference type="PROSITE" id="PS01031"/>
    </source>
</evidence>
<dbReference type="InterPro" id="IPR008978">
    <property type="entry name" value="HSP20-like_chaperone"/>
</dbReference>
<dbReference type="InterPro" id="IPR002068">
    <property type="entry name" value="A-crystallin/Hsp20_dom"/>
</dbReference>
<dbReference type="AlphaFoldDB" id="A0A5M3MLL5"/>
<dbReference type="GeneID" id="19210536"/>
<comment type="caution">
    <text evidence="6">The sequence shown here is derived from an EMBL/GenBank/DDBJ whole genome shotgun (WGS) entry which is preliminary data.</text>
</comment>
<sequence length="201" mass="22201">MTATKTASISSKLEPSQNHQDRQFRALDRALARRYVEELMQQSYRRQRNEPMRPRMEICDDPAHSRVTAYLELPGLKSSDVSVQLDGARLVISGERRSHIPPDIDQATANARFPVRELKYGKFLRVITVPTHTMMSTISASMSDGMLILSWPRSLAGNTPADTRKPSGVPAATSDGSGYHHTQGAQMPAAPAHAPRQPSAQ</sequence>
<dbReference type="KEGG" id="cput:CONPUDRAFT_83158"/>
<dbReference type="Gene3D" id="2.60.40.790">
    <property type="match status" value="1"/>
</dbReference>
<feature type="region of interest" description="Disordered" evidence="4">
    <location>
        <begin position="158"/>
        <end position="201"/>
    </location>
</feature>
<evidence type="ECO:0000256" key="3">
    <source>
        <dbReference type="RuleBase" id="RU003616"/>
    </source>
</evidence>
<comment type="similarity">
    <text evidence="2 3">Belongs to the small heat shock protein (HSP20) family.</text>
</comment>
<dbReference type="RefSeq" id="XP_007770250.1">
    <property type="nucleotide sequence ID" value="XM_007772060.1"/>
</dbReference>
<dbReference type="Pfam" id="PF00011">
    <property type="entry name" value="HSP20"/>
    <property type="match status" value="1"/>
</dbReference>
<dbReference type="InterPro" id="IPR031107">
    <property type="entry name" value="Small_HSP"/>
</dbReference>
<dbReference type="SUPFAM" id="SSF49764">
    <property type="entry name" value="HSP20-like chaperones"/>
    <property type="match status" value="1"/>
</dbReference>
<proteinExistence type="inferred from homology"/>
<dbReference type="CDD" id="cd06464">
    <property type="entry name" value="ACD_sHsps-like"/>
    <property type="match status" value="1"/>
</dbReference>
<evidence type="ECO:0000256" key="4">
    <source>
        <dbReference type="SAM" id="MobiDB-lite"/>
    </source>
</evidence>
<keyword evidence="7" id="KW-1185">Reference proteome</keyword>
<dbReference type="PROSITE" id="PS01031">
    <property type="entry name" value="SHSP"/>
    <property type="match status" value="1"/>
</dbReference>
<dbReference type="Proteomes" id="UP000053558">
    <property type="component" value="Unassembled WGS sequence"/>
</dbReference>
<organism evidence="6 7">
    <name type="scientific">Coniophora puteana (strain RWD-64-598)</name>
    <name type="common">Brown rot fungus</name>
    <dbReference type="NCBI Taxonomy" id="741705"/>
    <lineage>
        <taxon>Eukaryota</taxon>
        <taxon>Fungi</taxon>
        <taxon>Dikarya</taxon>
        <taxon>Basidiomycota</taxon>
        <taxon>Agaricomycotina</taxon>
        <taxon>Agaricomycetes</taxon>
        <taxon>Agaricomycetidae</taxon>
        <taxon>Boletales</taxon>
        <taxon>Coniophorineae</taxon>
        <taxon>Coniophoraceae</taxon>
        <taxon>Coniophora</taxon>
    </lineage>
</organism>
<dbReference type="OMA" id="YIELQRR"/>
<feature type="compositionally biased region" description="Polar residues" evidence="4">
    <location>
        <begin position="1"/>
        <end position="18"/>
    </location>
</feature>
<reference evidence="7" key="1">
    <citation type="journal article" date="2012" name="Science">
        <title>The Paleozoic origin of enzymatic lignin decomposition reconstructed from 31 fungal genomes.</title>
        <authorList>
            <person name="Floudas D."/>
            <person name="Binder M."/>
            <person name="Riley R."/>
            <person name="Barry K."/>
            <person name="Blanchette R.A."/>
            <person name="Henrissat B."/>
            <person name="Martinez A.T."/>
            <person name="Otillar R."/>
            <person name="Spatafora J.W."/>
            <person name="Yadav J.S."/>
            <person name="Aerts A."/>
            <person name="Benoit I."/>
            <person name="Boyd A."/>
            <person name="Carlson A."/>
            <person name="Copeland A."/>
            <person name="Coutinho P.M."/>
            <person name="de Vries R.P."/>
            <person name="Ferreira P."/>
            <person name="Findley K."/>
            <person name="Foster B."/>
            <person name="Gaskell J."/>
            <person name="Glotzer D."/>
            <person name="Gorecki P."/>
            <person name="Heitman J."/>
            <person name="Hesse C."/>
            <person name="Hori C."/>
            <person name="Igarashi K."/>
            <person name="Jurgens J.A."/>
            <person name="Kallen N."/>
            <person name="Kersten P."/>
            <person name="Kohler A."/>
            <person name="Kuees U."/>
            <person name="Kumar T.K.A."/>
            <person name="Kuo A."/>
            <person name="LaButti K."/>
            <person name="Larrondo L.F."/>
            <person name="Lindquist E."/>
            <person name="Ling A."/>
            <person name="Lombard V."/>
            <person name="Lucas S."/>
            <person name="Lundell T."/>
            <person name="Martin R."/>
            <person name="McLaughlin D.J."/>
            <person name="Morgenstern I."/>
            <person name="Morin E."/>
            <person name="Murat C."/>
            <person name="Nagy L.G."/>
            <person name="Nolan M."/>
            <person name="Ohm R.A."/>
            <person name="Patyshakuliyeva A."/>
            <person name="Rokas A."/>
            <person name="Ruiz-Duenas F.J."/>
            <person name="Sabat G."/>
            <person name="Salamov A."/>
            <person name="Samejima M."/>
            <person name="Schmutz J."/>
            <person name="Slot J.C."/>
            <person name="St John F."/>
            <person name="Stenlid J."/>
            <person name="Sun H."/>
            <person name="Sun S."/>
            <person name="Syed K."/>
            <person name="Tsang A."/>
            <person name="Wiebenga A."/>
            <person name="Young D."/>
            <person name="Pisabarro A."/>
            <person name="Eastwood D.C."/>
            <person name="Martin F."/>
            <person name="Cullen D."/>
            <person name="Grigoriev I.V."/>
            <person name="Hibbett D.S."/>
        </authorList>
    </citation>
    <scope>NUCLEOTIDE SEQUENCE [LARGE SCALE GENOMIC DNA]</scope>
    <source>
        <strain evidence="7">RWD-64-598 SS2</strain>
    </source>
</reference>
<keyword evidence="1" id="KW-0346">Stress response</keyword>
<dbReference type="OrthoDB" id="1431247at2759"/>
<feature type="domain" description="SHSP" evidence="5">
    <location>
        <begin position="47"/>
        <end position="172"/>
    </location>
</feature>
<dbReference type="EMBL" id="JH711580">
    <property type="protein sequence ID" value="EIW79927.1"/>
    <property type="molecule type" value="Genomic_DNA"/>
</dbReference>
<evidence type="ECO:0000256" key="2">
    <source>
        <dbReference type="PROSITE-ProRule" id="PRU00285"/>
    </source>
</evidence>
<dbReference type="PANTHER" id="PTHR11527">
    <property type="entry name" value="HEAT-SHOCK PROTEIN 20 FAMILY MEMBER"/>
    <property type="match status" value="1"/>
</dbReference>
<protein>
    <submittedName>
        <fullName evidence="6">HSP20-like chaperone</fullName>
    </submittedName>
</protein>